<dbReference type="Proteomes" id="UP000007648">
    <property type="component" value="Unassembled WGS sequence"/>
</dbReference>
<dbReference type="InterPro" id="IPR011992">
    <property type="entry name" value="EF-hand-dom_pair"/>
</dbReference>
<reference evidence="1" key="3">
    <citation type="submission" date="2025-09" db="UniProtKB">
        <authorList>
            <consortium name="Ensembl"/>
        </authorList>
    </citation>
    <scope>IDENTIFICATION</scope>
</reference>
<dbReference type="GeneTree" id="ENSGT00390000014874"/>
<protein>
    <submittedName>
        <fullName evidence="1">EF-hand calcium binding domain 12</fullName>
    </submittedName>
</protein>
<dbReference type="InParanoid" id="G3WHW9"/>
<dbReference type="PANTHER" id="PTHR47225">
    <property type="entry name" value="EF-HAND CALCIUM-BINDING DOMAIN-CONTAINING PROTEIN 12"/>
    <property type="match status" value="1"/>
</dbReference>
<accession>G3WHW9</accession>
<organism evidence="1 2">
    <name type="scientific">Sarcophilus harrisii</name>
    <name type="common">Tasmanian devil</name>
    <name type="synonym">Sarcophilus laniarius</name>
    <dbReference type="NCBI Taxonomy" id="9305"/>
    <lineage>
        <taxon>Eukaryota</taxon>
        <taxon>Metazoa</taxon>
        <taxon>Chordata</taxon>
        <taxon>Craniata</taxon>
        <taxon>Vertebrata</taxon>
        <taxon>Euteleostomi</taxon>
        <taxon>Mammalia</taxon>
        <taxon>Metatheria</taxon>
        <taxon>Dasyuromorphia</taxon>
        <taxon>Dasyuridae</taxon>
        <taxon>Sarcophilus</taxon>
    </lineage>
</organism>
<dbReference type="eggNOG" id="ENOG502QSZS">
    <property type="taxonomic scope" value="Eukaryota"/>
</dbReference>
<dbReference type="AlphaFoldDB" id="G3WHW9"/>
<dbReference type="OMA" id="RVIAHCF"/>
<dbReference type="RefSeq" id="XP_031811371.1">
    <property type="nucleotide sequence ID" value="XM_031955511.1"/>
</dbReference>
<dbReference type="SUPFAM" id="SSF47473">
    <property type="entry name" value="EF-hand"/>
    <property type="match status" value="1"/>
</dbReference>
<keyword evidence="2" id="KW-1185">Reference proteome</keyword>
<reference evidence="1 2" key="1">
    <citation type="journal article" date="2011" name="Proc. Natl. Acad. Sci. U.S.A.">
        <title>Genetic diversity and population structure of the endangered marsupial Sarcophilus harrisii (Tasmanian devil).</title>
        <authorList>
            <person name="Miller W."/>
            <person name="Hayes V.M."/>
            <person name="Ratan A."/>
            <person name="Petersen D.C."/>
            <person name="Wittekindt N.E."/>
            <person name="Miller J."/>
            <person name="Walenz B."/>
            <person name="Knight J."/>
            <person name="Qi J."/>
            <person name="Zhao F."/>
            <person name="Wang Q."/>
            <person name="Bedoya-Reina O.C."/>
            <person name="Katiyar N."/>
            <person name="Tomsho L.P."/>
            <person name="Kasson L.M."/>
            <person name="Hardie R.A."/>
            <person name="Woodbridge P."/>
            <person name="Tindall E.A."/>
            <person name="Bertelsen M.F."/>
            <person name="Dixon D."/>
            <person name="Pyecroft S."/>
            <person name="Helgen K.M."/>
            <person name="Lesk A.M."/>
            <person name="Pringle T.H."/>
            <person name="Patterson N."/>
            <person name="Zhang Y."/>
            <person name="Kreiss A."/>
            <person name="Woods G.M."/>
            <person name="Jones M.E."/>
            <person name="Schuster S.C."/>
        </authorList>
    </citation>
    <scope>NUCLEOTIDE SEQUENCE [LARGE SCALE GENOMIC DNA]</scope>
</reference>
<reference evidence="1" key="2">
    <citation type="submission" date="2025-08" db="UniProtKB">
        <authorList>
            <consortium name="Ensembl"/>
        </authorList>
    </citation>
    <scope>IDENTIFICATION</scope>
</reference>
<dbReference type="CTD" id="90288"/>
<dbReference type="PANTHER" id="PTHR47225:SF1">
    <property type="entry name" value="EF-HAND CALCIUM-BINDING DOMAIN-CONTAINING PROTEIN 12"/>
    <property type="match status" value="1"/>
</dbReference>
<evidence type="ECO:0000313" key="1">
    <source>
        <dbReference type="Ensembl" id="ENSSHAP00000015024.1"/>
    </source>
</evidence>
<sequence>MYRQPQKETEMNSTWFKYFKATKKPNFKMPTCRHRIFISPPSPEIPCSPITSESKVLVETAPYLQVDSSTKSYPTGDISQEEKQIEDEDEVHKWLMERLKTNRELDTFVNLEKWIYNKPRTTKLENRLLRRIYTEREEELAAQRAAQIAPVEDMTAFGRPCQGIPTIVIPEPSCLSVLFEHLLSHRIRILEMFCKGVCDQQISREEFVKGMKRIGAPLTEREFEDVMIYLSSLNKSNKIYREDLMTSYRRWLSTKKSDVHQRANISYWKRFKRATTKKGLPSPSSSPKFLEVPPVNTDPDRMQMSYEDMEVSGKRYRELRRQSKKKTNPLLFLERYRLVRTGIKPMDDHCLPSTLLDEFGELTNAFRQATFLVYLKCVKACEDYQIPLTEKTLMKALLYHGDKIVLEKDHVLKLRQPGGYYDEIKEHTPTMAKYHVIDESTIKKKPPKPVKKMKFGEFEALSRKFMRIFHKSYGGIQRTHPNFFWPGHLLDKLLLYLPDKKWEKQMVLFSRVDKKSPVYPVRNHPRDCWPVSDAGYVISGEFDKYKKYF</sequence>
<dbReference type="FunCoup" id="G3WHW9">
    <property type="interactions" value="7"/>
</dbReference>
<dbReference type="KEGG" id="shr:100915837"/>
<dbReference type="InterPro" id="IPR042847">
    <property type="entry name" value="EFC12"/>
</dbReference>
<proteinExistence type="predicted"/>
<evidence type="ECO:0000313" key="2">
    <source>
        <dbReference type="Proteomes" id="UP000007648"/>
    </source>
</evidence>
<dbReference type="GeneID" id="100915837"/>
<dbReference type="Ensembl" id="ENSSHAT00000015149.2">
    <property type="protein sequence ID" value="ENSSHAP00000015024.1"/>
    <property type="gene ID" value="ENSSHAG00000012822.2"/>
</dbReference>
<dbReference type="OrthoDB" id="10005811at2759"/>
<dbReference type="HOGENOM" id="CLU_034466_1_0_1"/>
<gene>
    <name evidence="1" type="primary">EFCAB12</name>
</gene>
<name>G3WHW9_SARHA</name>